<proteinExistence type="inferred from homology"/>
<dbReference type="Pfam" id="PF14031">
    <property type="entry name" value="D-ser_dehydrat"/>
    <property type="match status" value="1"/>
</dbReference>
<reference evidence="4 5" key="1">
    <citation type="submission" date="2019-10" db="EMBL/GenBank/DDBJ databases">
        <title>Draft Genome Sequence of Cytophagaceae sp. SJW1-29.</title>
        <authorList>
            <person name="Choi A."/>
        </authorList>
    </citation>
    <scope>NUCLEOTIDE SEQUENCE [LARGE SCALE GENOMIC DNA]</scope>
    <source>
        <strain evidence="4 5">SJW1-29</strain>
    </source>
</reference>
<comment type="similarity">
    <text evidence="1">Belongs to the DSD1 family.</text>
</comment>
<dbReference type="AlphaFoldDB" id="A0A7C9BFH2"/>
<dbReference type="InterPro" id="IPR026956">
    <property type="entry name" value="D-ser_dehydrat-like_dom"/>
</dbReference>
<keyword evidence="2" id="KW-0456">Lyase</keyword>
<evidence type="ECO:0000259" key="3">
    <source>
        <dbReference type="SMART" id="SM01119"/>
    </source>
</evidence>
<keyword evidence="5" id="KW-1185">Reference proteome</keyword>
<dbReference type="EMBL" id="WHLY01000002">
    <property type="protein sequence ID" value="MPR36376.1"/>
    <property type="molecule type" value="Genomic_DNA"/>
</dbReference>
<sequence>MQTDTWYEVHNPNQIFSPSLLVYKERIEFNIALMIQIAGSADRLVPHVKTHKMAEVTQLQLEAGITKFKCATIAEAEMLAQTGAKWILIAYQLVGPNIERLFALQNKYPEVYFASLVDSHASAQQLSKSSAGRVSNVFIDVNNGMDRSGFPIHHGLLELYQEIAQMDHLQLQGLHVYDGHIREAVFAERKAHSDAAFKPIQQIQTSLKQAGYPAPMIIAGGSPTFTVHAQRTAVYCSPGTCLLWDWGYGERFLDQPFQHAAVIATRVISKPAENIITIDLGHKAVAAENPIDRRFKFLNLDRYEVLSQSEEHGVVRVAHWDRIQLGDLLYALPYHICPTVALHEYAAVVENHTVLDKWPILARRRIISV</sequence>
<accession>A0A7C9BFH2</accession>
<dbReference type="Pfam" id="PF01168">
    <property type="entry name" value="Ala_racemase_N"/>
    <property type="match status" value="1"/>
</dbReference>
<evidence type="ECO:0000256" key="2">
    <source>
        <dbReference type="ARBA" id="ARBA00023239"/>
    </source>
</evidence>
<evidence type="ECO:0000313" key="5">
    <source>
        <dbReference type="Proteomes" id="UP000479293"/>
    </source>
</evidence>
<protein>
    <submittedName>
        <fullName evidence="4">D-TA family PLP-dependent enzyme</fullName>
    </submittedName>
</protein>
<dbReference type="Gene3D" id="2.40.37.20">
    <property type="entry name" value="D-serine dehydratase-like domain"/>
    <property type="match status" value="1"/>
</dbReference>
<dbReference type="GO" id="GO:0036088">
    <property type="term" value="P:D-serine catabolic process"/>
    <property type="evidence" value="ECO:0007669"/>
    <property type="project" value="TreeGrafter"/>
</dbReference>
<dbReference type="Proteomes" id="UP000479293">
    <property type="component" value="Unassembled WGS sequence"/>
</dbReference>
<feature type="domain" description="D-serine dehydratase-like" evidence="3">
    <location>
        <begin position="260"/>
        <end position="350"/>
    </location>
</feature>
<dbReference type="InterPro" id="IPR042208">
    <property type="entry name" value="D-ser_dehydrat-like_sf"/>
</dbReference>
<dbReference type="InterPro" id="IPR029066">
    <property type="entry name" value="PLP-binding_barrel"/>
</dbReference>
<dbReference type="GO" id="GO:0008721">
    <property type="term" value="F:D-serine ammonia-lyase activity"/>
    <property type="evidence" value="ECO:0007669"/>
    <property type="project" value="TreeGrafter"/>
</dbReference>
<dbReference type="PANTHER" id="PTHR28004:SF2">
    <property type="entry name" value="D-SERINE DEHYDRATASE"/>
    <property type="match status" value="1"/>
</dbReference>
<dbReference type="PANTHER" id="PTHR28004">
    <property type="entry name" value="ZGC:162816-RELATED"/>
    <property type="match status" value="1"/>
</dbReference>
<gene>
    <name evidence="4" type="ORF">GBK04_24295</name>
</gene>
<dbReference type="SMART" id="SM01119">
    <property type="entry name" value="D-ser_dehydrat"/>
    <property type="match status" value="1"/>
</dbReference>
<organism evidence="4 5">
    <name type="scientific">Salmonirosea aquatica</name>
    <dbReference type="NCBI Taxonomy" id="2654236"/>
    <lineage>
        <taxon>Bacteria</taxon>
        <taxon>Pseudomonadati</taxon>
        <taxon>Bacteroidota</taxon>
        <taxon>Cytophagia</taxon>
        <taxon>Cytophagales</taxon>
        <taxon>Spirosomataceae</taxon>
        <taxon>Salmonirosea</taxon>
    </lineage>
</organism>
<dbReference type="InterPro" id="IPR001608">
    <property type="entry name" value="Ala_racemase_N"/>
</dbReference>
<dbReference type="RefSeq" id="WP_152764218.1">
    <property type="nucleotide sequence ID" value="NZ_WHLY01000002.1"/>
</dbReference>
<dbReference type="Gene3D" id="3.20.20.10">
    <property type="entry name" value="Alanine racemase"/>
    <property type="match status" value="1"/>
</dbReference>
<comment type="caution">
    <text evidence="4">The sequence shown here is derived from an EMBL/GenBank/DDBJ whole genome shotgun (WGS) entry which is preliminary data.</text>
</comment>
<dbReference type="InterPro" id="IPR051466">
    <property type="entry name" value="D-amino_acid_metab_enzyme"/>
</dbReference>
<evidence type="ECO:0000256" key="1">
    <source>
        <dbReference type="ARBA" id="ARBA00005323"/>
    </source>
</evidence>
<evidence type="ECO:0000313" key="4">
    <source>
        <dbReference type="EMBL" id="MPR36376.1"/>
    </source>
</evidence>
<dbReference type="SUPFAM" id="SSF51419">
    <property type="entry name" value="PLP-binding barrel"/>
    <property type="match status" value="1"/>
</dbReference>
<name>A0A7C9BFH2_9BACT</name>
<dbReference type="CDD" id="cd06821">
    <property type="entry name" value="PLPDE_III_D-TA"/>
    <property type="match status" value="1"/>
</dbReference>